<dbReference type="EMBL" id="PYMB01000007">
    <property type="protein sequence ID" value="PSW11452.1"/>
    <property type="molecule type" value="Genomic_DNA"/>
</dbReference>
<gene>
    <name evidence="1" type="ORF">C9J01_15975</name>
</gene>
<accession>A0A2T3NBU8</accession>
<protein>
    <submittedName>
        <fullName evidence="1">Uncharacterized protein</fullName>
    </submittedName>
</protein>
<evidence type="ECO:0000313" key="2">
    <source>
        <dbReference type="Proteomes" id="UP000241346"/>
    </source>
</evidence>
<name>A0A2T3NBU8_9GAMM</name>
<proteinExistence type="predicted"/>
<comment type="caution">
    <text evidence="1">The sequence shown here is derived from an EMBL/GenBank/DDBJ whole genome shotgun (WGS) entry which is preliminary data.</text>
</comment>
<sequence length="108" mass="12785">MHEKGHNLSALFSNLGCKYPKDTLYLSERYQARYRRDLNDDLARNANVFTNQRYPYKADHTIPQPDKTQWYPERNEQAELDNHTFVDITALETVAAFLNEELSFTRDK</sequence>
<organism evidence="1 2">
    <name type="scientific">Photobacterium rosenbergii</name>
    <dbReference type="NCBI Taxonomy" id="294936"/>
    <lineage>
        <taxon>Bacteria</taxon>
        <taxon>Pseudomonadati</taxon>
        <taxon>Pseudomonadota</taxon>
        <taxon>Gammaproteobacteria</taxon>
        <taxon>Vibrionales</taxon>
        <taxon>Vibrionaceae</taxon>
        <taxon>Photobacterium</taxon>
    </lineage>
</organism>
<dbReference type="Proteomes" id="UP000241346">
    <property type="component" value="Unassembled WGS sequence"/>
</dbReference>
<reference evidence="1 2" key="1">
    <citation type="submission" date="2018-03" db="EMBL/GenBank/DDBJ databases">
        <title>Whole genome sequencing of Histamine producing bacteria.</title>
        <authorList>
            <person name="Butler K."/>
        </authorList>
    </citation>
    <scope>NUCLEOTIDE SEQUENCE [LARGE SCALE GENOMIC DNA]</scope>
    <source>
        <strain evidence="1 2">DSM 19138</strain>
    </source>
</reference>
<dbReference type="AlphaFoldDB" id="A0A2T3NBU8"/>
<evidence type="ECO:0000313" key="1">
    <source>
        <dbReference type="EMBL" id="PSW11452.1"/>
    </source>
</evidence>